<evidence type="ECO:0000313" key="1">
    <source>
        <dbReference type="EMBL" id="QDS77614.1"/>
    </source>
</evidence>
<dbReference type="Proteomes" id="UP000316270">
    <property type="component" value="Chromosome 18"/>
</dbReference>
<dbReference type="AlphaFoldDB" id="A0A517LPN8"/>
<dbReference type="OrthoDB" id="5421601at2759"/>
<protein>
    <recommendedName>
        <fullName evidence="3">F-box domain-containing protein</fullName>
    </recommendedName>
</protein>
<name>A0A517LPN8_9PEZI</name>
<evidence type="ECO:0000313" key="2">
    <source>
        <dbReference type="Proteomes" id="UP000316270"/>
    </source>
</evidence>
<keyword evidence="2" id="KW-1185">Reference proteome</keyword>
<organism evidence="1 2">
    <name type="scientific">Venturia effusa</name>
    <dbReference type="NCBI Taxonomy" id="50376"/>
    <lineage>
        <taxon>Eukaryota</taxon>
        <taxon>Fungi</taxon>
        <taxon>Dikarya</taxon>
        <taxon>Ascomycota</taxon>
        <taxon>Pezizomycotina</taxon>
        <taxon>Dothideomycetes</taxon>
        <taxon>Pleosporomycetidae</taxon>
        <taxon>Venturiales</taxon>
        <taxon>Venturiaceae</taxon>
        <taxon>Venturia</taxon>
    </lineage>
</organism>
<evidence type="ECO:0008006" key="3">
    <source>
        <dbReference type="Google" id="ProtNLM"/>
    </source>
</evidence>
<proteinExistence type="predicted"/>
<dbReference type="EMBL" id="CP042202">
    <property type="protein sequence ID" value="QDS77614.1"/>
    <property type="molecule type" value="Genomic_DNA"/>
</dbReference>
<accession>A0A517LPN8</accession>
<sequence>MSLLDLPTELLQMVIADSRPDGIEALVQTCKKVFETAEGPILDEHHSYRMNYTNLLEIISFYMRPKSGERGYLGPNVILYEPGEVSLALLDEPLAGQYIKLLELADSSEDTFQMAEAETGGFENIPGRERLLPLVEQSKYIKAAEQFSSQYPLPEFLQDIPGFLDLRATYTETHASIWRTGILKGNRCASFGLLLTLAPNLRELRYSFHGPEQSWYIGPVVRAAAADGSCSTILSKLEVLEIRNFDPFLIQELCPYLALPSIKRIEVMGVAGWELNDWQYKDRTSTVEEIDVYAGNVDGCTIGQFLKPLEKLRVLHWTYGCGSMNECQDWDGNAFVQTIGITVGWHLQELGLTFTHTPQCVSTTGIDHLLRFRTLKYLELDLRFLFAKLDLKRNRKRLQSMPLLIDILPSSIESVRLWVSKSISRPERMLEHVTRLSNLKQITIMYHVPEEHRLRNDPPEPFPPLPAHQFHAVAHKLEPMGINLDVVGSRGPPGLWRRNCKPDEDHLYTPAEMLPAIIQHLDIDVSIGYK</sequence>
<reference evidence="1 2" key="1">
    <citation type="submission" date="2019-07" db="EMBL/GenBank/DDBJ databases">
        <title>Finished genome of Venturia effusa.</title>
        <authorList>
            <person name="Young C.A."/>
            <person name="Cox M.P."/>
            <person name="Ganley A.R.D."/>
            <person name="David W.J."/>
        </authorList>
    </citation>
    <scope>NUCLEOTIDE SEQUENCE [LARGE SCALE GENOMIC DNA]</scope>
    <source>
        <strain evidence="2">albino</strain>
    </source>
</reference>
<gene>
    <name evidence="1" type="ORF">FKW77_002348</name>
</gene>